<keyword evidence="3" id="KW-1185">Reference proteome</keyword>
<feature type="compositionally biased region" description="Polar residues" evidence="1">
    <location>
        <begin position="108"/>
        <end position="120"/>
    </location>
</feature>
<feature type="non-terminal residue" evidence="2">
    <location>
        <position position="202"/>
    </location>
</feature>
<accession>A0ABR1L653</accession>
<dbReference type="GeneID" id="92030747"/>
<reference evidence="2 3" key="1">
    <citation type="submission" date="2024-04" db="EMBL/GenBank/DDBJ databases">
        <title>Phyllosticta paracitricarpa is synonymous to the EU quarantine fungus P. citricarpa based on phylogenomic analyses.</title>
        <authorList>
            <consortium name="Lawrence Berkeley National Laboratory"/>
            <person name="Van ingen-buijs V.A."/>
            <person name="Van westerhoven A.C."/>
            <person name="Haridas S."/>
            <person name="Skiadas P."/>
            <person name="Martin F."/>
            <person name="Groenewald J.Z."/>
            <person name="Crous P.W."/>
            <person name="Seidl M.F."/>
        </authorList>
    </citation>
    <scope>NUCLEOTIDE SEQUENCE [LARGE SCALE GENOMIC DNA]</scope>
    <source>
        <strain evidence="2 3">CPC 17464</strain>
    </source>
</reference>
<dbReference type="Proteomes" id="UP001360953">
    <property type="component" value="Unassembled WGS sequence"/>
</dbReference>
<sequence>MLSVVRACRASLRPRRLPRASPAVSPSPRYSSRYPVTASAYHAASSPSPLRRSQVMFKKAIDSHDKTSKAPTTSQQFFPSKTNASQQARALSSASGNVSKPTIDALKNPNTGVKRTSTGLAKSLSEPPNAFADGSRRSPYIIDSASKENNSSVLGVELYDDDFDDDLDLDVEDPAGKASVQYPSLSAPPEGPKSRPATSFTA</sequence>
<feature type="compositionally biased region" description="Basic and acidic residues" evidence="1">
    <location>
        <begin position="59"/>
        <end position="68"/>
    </location>
</feature>
<feature type="region of interest" description="Disordered" evidence="1">
    <location>
        <begin position="163"/>
        <end position="202"/>
    </location>
</feature>
<evidence type="ECO:0000313" key="3">
    <source>
        <dbReference type="Proteomes" id="UP001360953"/>
    </source>
</evidence>
<proteinExistence type="predicted"/>
<feature type="region of interest" description="Disordered" evidence="1">
    <location>
        <begin position="12"/>
        <end position="137"/>
    </location>
</feature>
<gene>
    <name evidence="2" type="ORF">J3D65DRAFT_596575</name>
</gene>
<evidence type="ECO:0000313" key="2">
    <source>
        <dbReference type="EMBL" id="KAK7530706.1"/>
    </source>
</evidence>
<feature type="compositionally biased region" description="Low complexity" evidence="1">
    <location>
        <begin position="19"/>
        <end position="49"/>
    </location>
</feature>
<organism evidence="2 3">
    <name type="scientific">Phyllosticta citribraziliensis</name>
    <dbReference type="NCBI Taxonomy" id="989973"/>
    <lineage>
        <taxon>Eukaryota</taxon>
        <taxon>Fungi</taxon>
        <taxon>Dikarya</taxon>
        <taxon>Ascomycota</taxon>
        <taxon>Pezizomycotina</taxon>
        <taxon>Dothideomycetes</taxon>
        <taxon>Dothideomycetes incertae sedis</taxon>
        <taxon>Botryosphaeriales</taxon>
        <taxon>Phyllostictaceae</taxon>
        <taxon>Phyllosticta</taxon>
    </lineage>
</organism>
<name>A0ABR1L653_9PEZI</name>
<dbReference type="EMBL" id="JBBPEH010000013">
    <property type="protein sequence ID" value="KAK7530706.1"/>
    <property type="molecule type" value="Genomic_DNA"/>
</dbReference>
<evidence type="ECO:0000256" key="1">
    <source>
        <dbReference type="SAM" id="MobiDB-lite"/>
    </source>
</evidence>
<feature type="compositionally biased region" description="Polar residues" evidence="1">
    <location>
        <begin position="69"/>
        <end position="83"/>
    </location>
</feature>
<dbReference type="RefSeq" id="XP_066650779.1">
    <property type="nucleotide sequence ID" value="XM_066797841.1"/>
</dbReference>
<feature type="compositionally biased region" description="Acidic residues" evidence="1">
    <location>
        <begin position="163"/>
        <end position="173"/>
    </location>
</feature>
<comment type="caution">
    <text evidence="2">The sequence shown here is derived from an EMBL/GenBank/DDBJ whole genome shotgun (WGS) entry which is preliminary data.</text>
</comment>
<protein>
    <submittedName>
        <fullName evidence="2">Uncharacterized protein</fullName>
    </submittedName>
</protein>
<feature type="compositionally biased region" description="Low complexity" evidence="1">
    <location>
        <begin position="84"/>
        <end position="95"/>
    </location>
</feature>